<gene>
    <name evidence="2" type="ORF">K6958_08290</name>
</gene>
<evidence type="ECO:0000313" key="3">
    <source>
        <dbReference type="Proteomes" id="UP001056635"/>
    </source>
</evidence>
<evidence type="ECO:0000313" key="2">
    <source>
        <dbReference type="EMBL" id="UQY45638.1"/>
    </source>
</evidence>
<proteinExistence type="predicted"/>
<accession>A0ABY4RE08</accession>
<protein>
    <submittedName>
        <fullName evidence="2">Uncharacterized protein</fullName>
    </submittedName>
</protein>
<dbReference type="Proteomes" id="UP001056635">
    <property type="component" value="Chromosome"/>
</dbReference>
<dbReference type="RefSeq" id="WP_249894198.1">
    <property type="nucleotide sequence ID" value="NZ_CP082904.1"/>
</dbReference>
<keyword evidence="3" id="KW-1185">Reference proteome</keyword>
<dbReference type="EMBL" id="CP082904">
    <property type="protein sequence ID" value="UQY45638.1"/>
    <property type="molecule type" value="Genomic_DNA"/>
</dbReference>
<keyword evidence="1" id="KW-0732">Signal</keyword>
<sequence>MAGIARPQLALLLFPLPLAADCQPQAEVALYAQQAWTHRSASRWQIGQKNPYRVDNGISDLAIKYANRCELIANVLSADLSLVGLAYYSWRRPGDFEKDRGHARALFHRLSLAYQLSAMLLLSAGKFSAKPGLIYIKSPADLLRNYDVGFKMGRIYHPTLQTNYSDAAWGIKLSAEQPDYGWSFTAVPQLTRINRRDESSSDWPAIQRSNASGRYLFSYSDYRLPGHLPAVSLRLGDSPALAVADSFYPAPQWLLNAELAWHAKQQWRHFMDAWAEQVENYAFPNALFQRTRQQGMELALSAQYSNQSFSQFGVEYYFQSEGYSRQQWRRQAAFIRYLHQHTGYASLDGARNAYKYLMAAEIDNIARQGNLQGKHYLNTYATLMMANDASLRAYSIVNLQDKSALLGLHMNQPLTSAGIDIYGGAYGTQGSGNTEFGLFGKTAGVYAGIKYYF</sequence>
<feature type="signal peptide" evidence="1">
    <location>
        <begin position="1"/>
        <end position="19"/>
    </location>
</feature>
<reference evidence="2" key="1">
    <citation type="submission" date="2021-09" db="EMBL/GenBank/DDBJ databases">
        <title>First case of bloodstream infection caused by Mixta hanseatica sp. nov., a member of the Erwiniaceae family.</title>
        <authorList>
            <person name="Both A."/>
            <person name="Huang J."/>
            <person name="Wenzel P."/>
            <person name="Aepfelbacher M."/>
            <person name="Rohde H."/>
            <person name="Christner M."/>
            <person name="Hentschke M."/>
        </authorList>
    </citation>
    <scope>NUCLEOTIDE SEQUENCE</scope>
    <source>
        <strain evidence="2">X22927</strain>
    </source>
</reference>
<feature type="chain" id="PRO_5047390215" evidence="1">
    <location>
        <begin position="20"/>
        <end position="453"/>
    </location>
</feature>
<name>A0ABY4RE08_9GAMM</name>
<organism evidence="2 3">
    <name type="scientific">Mixta hanseatica</name>
    <dbReference type="NCBI Taxonomy" id="2872648"/>
    <lineage>
        <taxon>Bacteria</taxon>
        <taxon>Pseudomonadati</taxon>
        <taxon>Pseudomonadota</taxon>
        <taxon>Gammaproteobacteria</taxon>
        <taxon>Enterobacterales</taxon>
        <taxon>Erwiniaceae</taxon>
        <taxon>Mixta</taxon>
    </lineage>
</organism>
<evidence type="ECO:0000256" key="1">
    <source>
        <dbReference type="SAM" id="SignalP"/>
    </source>
</evidence>